<dbReference type="InterPro" id="IPR000073">
    <property type="entry name" value="AB_hydrolase_1"/>
</dbReference>
<dbReference type="GO" id="GO:0016020">
    <property type="term" value="C:membrane"/>
    <property type="evidence" value="ECO:0007669"/>
    <property type="project" value="TreeGrafter"/>
</dbReference>
<keyword evidence="3" id="KW-1185">Reference proteome</keyword>
<accession>A0A0D6A3F9</accession>
<dbReference type="GO" id="GO:0016787">
    <property type="term" value="F:hydrolase activity"/>
    <property type="evidence" value="ECO:0007669"/>
    <property type="project" value="UniProtKB-KW"/>
</dbReference>
<evidence type="ECO:0000313" key="2">
    <source>
        <dbReference type="EMBL" id="BAQ57209.1"/>
    </source>
</evidence>
<feature type="domain" description="AB hydrolase-1" evidence="1">
    <location>
        <begin position="22"/>
        <end position="138"/>
    </location>
</feature>
<dbReference type="AlphaFoldDB" id="A0A0D6A3F9"/>
<dbReference type="PANTHER" id="PTHR43798">
    <property type="entry name" value="MONOACYLGLYCEROL LIPASE"/>
    <property type="match status" value="1"/>
</dbReference>
<evidence type="ECO:0000313" key="3">
    <source>
        <dbReference type="Proteomes" id="UP000035709"/>
    </source>
</evidence>
<protein>
    <submittedName>
        <fullName evidence="2">Hydrolase</fullName>
    </submittedName>
</protein>
<name>A0A0D6A3F9_9LACO</name>
<dbReference type="OrthoDB" id="9805423at2"/>
<reference evidence="2 3" key="1">
    <citation type="submission" date="2015-03" db="EMBL/GenBank/DDBJ databases">
        <title>Complete genome sequence of Lactobacillus acetotolerans NBRC 13120.</title>
        <authorList>
            <person name="Toh H."/>
            <person name="Morita H."/>
            <person name="Fujita N."/>
        </authorList>
    </citation>
    <scope>NUCLEOTIDE SEQUENCE [LARGE SCALE GENOMIC DNA]</scope>
    <source>
        <strain evidence="2 3">NBRC 13120</strain>
    </source>
</reference>
<sequence>MDFKTSDKVNLHYSDTGDIDKPTMLGIPGIGGSSQMWTKVIELFKDKFRFIVLDPRNQGSSERTYKGHRISRHAADVEELLVNLNLTNVIGIGNSMGASNLWSYLSIYGPGRFSAIIDLDQSPKMIADKSWQYGFKDLTWDNYPDYLKLDFGKAFYNHIDDSMFNKAKQENAKHPYNPDDNYKCLINHAEEDWRDVLIDAQLPMLVLAGKNSPFFDYHFTEAIKILNEKIGTEVISNCGHLIQAEQPVKMHDAIMKFLNKNNLL</sequence>
<evidence type="ECO:0000259" key="1">
    <source>
        <dbReference type="Pfam" id="PF00561"/>
    </source>
</evidence>
<dbReference type="SUPFAM" id="SSF53474">
    <property type="entry name" value="alpha/beta-Hydrolases"/>
    <property type="match status" value="1"/>
</dbReference>
<gene>
    <name evidence="2" type="ORF">LBAT_0820</name>
</gene>
<dbReference type="Proteomes" id="UP000035709">
    <property type="component" value="Chromosome"/>
</dbReference>
<dbReference type="EMBL" id="AP014808">
    <property type="protein sequence ID" value="BAQ57209.1"/>
    <property type="molecule type" value="Genomic_DNA"/>
</dbReference>
<dbReference type="RefSeq" id="WP_060459422.1">
    <property type="nucleotide sequence ID" value="NZ_AP014808.1"/>
</dbReference>
<keyword evidence="2" id="KW-0378">Hydrolase</keyword>
<proteinExistence type="predicted"/>
<dbReference type="Pfam" id="PF00561">
    <property type="entry name" value="Abhydrolase_1"/>
    <property type="match status" value="1"/>
</dbReference>
<dbReference type="InterPro" id="IPR029058">
    <property type="entry name" value="AB_hydrolase_fold"/>
</dbReference>
<dbReference type="PANTHER" id="PTHR43798:SF33">
    <property type="entry name" value="HYDROLASE, PUTATIVE (AFU_ORTHOLOGUE AFUA_2G14860)-RELATED"/>
    <property type="match status" value="1"/>
</dbReference>
<dbReference type="PATRIC" id="fig|1600.4.peg.841"/>
<dbReference type="Gene3D" id="3.40.50.1820">
    <property type="entry name" value="alpha/beta hydrolase"/>
    <property type="match status" value="1"/>
</dbReference>
<dbReference type="KEGG" id="lae:LBAT_0820"/>
<organism evidence="2 3">
    <name type="scientific">Lactobacillus acetotolerans</name>
    <dbReference type="NCBI Taxonomy" id="1600"/>
    <lineage>
        <taxon>Bacteria</taxon>
        <taxon>Bacillati</taxon>
        <taxon>Bacillota</taxon>
        <taxon>Bacilli</taxon>
        <taxon>Lactobacillales</taxon>
        <taxon>Lactobacillaceae</taxon>
        <taxon>Lactobacillus</taxon>
    </lineage>
</organism>
<dbReference type="STRING" id="1600.LBAT_0820"/>
<dbReference type="InterPro" id="IPR050266">
    <property type="entry name" value="AB_hydrolase_sf"/>
</dbReference>